<dbReference type="PROSITE" id="PS00383">
    <property type="entry name" value="TYR_PHOSPHATASE_1"/>
    <property type="match status" value="1"/>
</dbReference>
<dbReference type="RefSeq" id="WP_089820945.1">
    <property type="nucleotide sequence ID" value="NZ_FODV01000001.1"/>
</dbReference>
<dbReference type="InterPro" id="IPR016130">
    <property type="entry name" value="Tyr_Pase_AS"/>
</dbReference>
<evidence type="ECO:0000313" key="3">
    <source>
        <dbReference type="Proteomes" id="UP000199126"/>
    </source>
</evidence>
<dbReference type="Gene3D" id="3.90.190.10">
    <property type="entry name" value="Protein tyrosine phosphatase superfamily"/>
    <property type="match status" value="1"/>
</dbReference>
<dbReference type="SUPFAM" id="SSF52799">
    <property type="entry name" value="(Phosphotyrosine protein) phosphatases II"/>
    <property type="match status" value="1"/>
</dbReference>
<dbReference type="CDD" id="cd14498">
    <property type="entry name" value="DSP"/>
    <property type="match status" value="1"/>
</dbReference>
<feature type="domain" description="Tyrosine specific protein phosphatases" evidence="1">
    <location>
        <begin position="82"/>
        <end position="150"/>
    </location>
</feature>
<accession>A0A1H8NJE3</accession>
<dbReference type="PANTHER" id="PTHR46377">
    <property type="entry name" value="DUAL SPECIFICITY PROTEIN PHOSPHATASE 19"/>
    <property type="match status" value="1"/>
</dbReference>
<dbReference type="InterPro" id="IPR029021">
    <property type="entry name" value="Prot-tyrosine_phosphatase-like"/>
</dbReference>
<dbReference type="EMBL" id="FODV01000001">
    <property type="protein sequence ID" value="SEO29686.1"/>
    <property type="molecule type" value="Genomic_DNA"/>
</dbReference>
<keyword evidence="3" id="KW-1185">Reference proteome</keyword>
<dbReference type="InterPro" id="IPR000387">
    <property type="entry name" value="Tyr_Pase_dom"/>
</dbReference>
<dbReference type="OrthoDB" id="204030at2157"/>
<proteinExistence type="predicted"/>
<evidence type="ECO:0000259" key="1">
    <source>
        <dbReference type="PROSITE" id="PS50056"/>
    </source>
</evidence>
<dbReference type="Pfam" id="PF00782">
    <property type="entry name" value="DSPc"/>
    <property type="match status" value="1"/>
</dbReference>
<evidence type="ECO:0000313" key="2">
    <source>
        <dbReference type="EMBL" id="SEO29686.1"/>
    </source>
</evidence>
<dbReference type="Proteomes" id="UP000199126">
    <property type="component" value="Unassembled WGS sequence"/>
</dbReference>
<dbReference type="AlphaFoldDB" id="A0A1H8NJE3"/>
<dbReference type="GO" id="GO:0008579">
    <property type="term" value="F:JUN kinase phosphatase activity"/>
    <property type="evidence" value="ECO:0007669"/>
    <property type="project" value="TreeGrafter"/>
</dbReference>
<dbReference type="GO" id="GO:0005737">
    <property type="term" value="C:cytoplasm"/>
    <property type="evidence" value="ECO:0007669"/>
    <property type="project" value="TreeGrafter"/>
</dbReference>
<reference evidence="3" key="1">
    <citation type="submission" date="2016-10" db="EMBL/GenBank/DDBJ databases">
        <authorList>
            <person name="Varghese N."/>
            <person name="Submissions S."/>
        </authorList>
    </citation>
    <scope>NUCLEOTIDE SEQUENCE [LARGE SCALE GENOMIC DNA]</scope>
    <source>
        <strain evidence="3">CGMCC 1.10121</strain>
    </source>
</reference>
<organism evidence="2 3">
    <name type="scientific">Halogranum amylolyticum</name>
    <dbReference type="NCBI Taxonomy" id="660520"/>
    <lineage>
        <taxon>Archaea</taxon>
        <taxon>Methanobacteriati</taxon>
        <taxon>Methanobacteriota</taxon>
        <taxon>Stenosarchaea group</taxon>
        <taxon>Halobacteria</taxon>
        <taxon>Halobacteriales</taxon>
        <taxon>Haloferacaceae</taxon>
    </lineage>
</organism>
<dbReference type="InterPro" id="IPR000340">
    <property type="entry name" value="Dual-sp_phosphatase_cat-dom"/>
</dbReference>
<protein>
    <submittedName>
        <fullName evidence="2">Dual specificity phosphatase, catalytic domain</fullName>
    </submittedName>
</protein>
<sequence>MTATDPPEEGPSIRFLRPFGYVETEPVVRRVDGRELFVGNASAADSTMHDRSFAFVLSVSSESHPLTTHHRPLVDGPGVDWSAFAAAVDTARELLGRDGSLLVHCRAGVSRSSTVVATALAAEERRTFQTALALVQRTRPAAVPHPALRELAAVYLAAQG</sequence>
<name>A0A1H8NJE3_9EURY</name>
<gene>
    <name evidence="2" type="ORF">SAMN04487948_101596</name>
</gene>
<dbReference type="PANTHER" id="PTHR46377:SF1">
    <property type="entry name" value="DUAL SPECIFICITY PROTEIN PHOSPHATASE 19"/>
    <property type="match status" value="1"/>
</dbReference>
<dbReference type="PROSITE" id="PS50056">
    <property type="entry name" value="TYR_PHOSPHATASE_2"/>
    <property type="match status" value="1"/>
</dbReference>